<feature type="transmembrane region" description="Helical" evidence="1">
    <location>
        <begin position="25"/>
        <end position="44"/>
    </location>
</feature>
<keyword evidence="1" id="KW-0812">Transmembrane</keyword>
<dbReference type="EMBL" id="CP137573">
    <property type="protein sequence ID" value="WOX25797.1"/>
    <property type="molecule type" value="Genomic_DNA"/>
</dbReference>
<evidence type="ECO:0000313" key="2">
    <source>
        <dbReference type="EMBL" id="WOX25797.1"/>
    </source>
</evidence>
<protein>
    <recommendedName>
        <fullName evidence="4">DUF2207 domain-containing protein</fullName>
    </recommendedName>
</protein>
<organism evidence="2 3">
    <name type="scientific">Streptomyces solicathayae</name>
    <dbReference type="NCBI Taxonomy" id="3081768"/>
    <lineage>
        <taxon>Bacteria</taxon>
        <taxon>Bacillati</taxon>
        <taxon>Actinomycetota</taxon>
        <taxon>Actinomycetes</taxon>
        <taxon>Kitasatosporales</taxon>
        <taxon>Streptomycetaceae</taxon>
        <taxon>Streptomyces</taxon>
    </lineage>
</organism>
<keyword evidence="3" id="KW-1185">Reference proteome</keyword>
<evidence type="ECO:0008006" key="4">
    <source>
        <dbReference type="Google" id="ProtNLM"/>
    </source>
</evidence>
<evidence type="ECO:0000256" key="1">
    <source>
        <dbReference type="SAM" id="Phobius"/>
    </source>
</evidence>
<dbReference type="Proteomes" id="UP001301731">
    <property type="component" value="Chromosome"/>
</dbReference>
<name>A0ABZ0M249_9ACTN</name>
<sequence>MSLFLLVLVIAIALGIIGAVADGLLYLLFIGIVLFVVDLLLLGSRFTRRSRAHR</sequence>
<evidence type="ECO:0000313" key="3">
    <source>
        <dbReference type="Proteomes" id="UP001301731"/>
    </source>
</evidence>
<dbReference type="RefSeq" id="WP_318108543.1">
    <property type="nucleotide sequence ID" value="NZ_CP137573.1"/>
</dbReference>
<proteinExistence type="predicted"/>
<accession>A0ABZ0M249</accession>
<gene>
    <name evidence="2" type="ORF">R2D22_32215</name>
</gene>
<reference evidence="2 3" key="1">
    <citation type="submission" date="2023-10" db="EMBL/GenBank/DDBJ databases">
        <title>The genome sequence of Streptomyces sp. HUAS YS2.</title>
        <authorList>
            <person name="Mo P."/>
        </authorList>
    </citation>
    <scope>NUCLEOTIDE SEQUENCE [LARGE SCALE GENOMIC DNA]</scope>
    <source>
        <strain evidence="2 3">HUAS YS2</strain>
    </source>
</reference>
<keyword evidence="1" id="KW-1133">Transmembrane helix</keyword>
<keyword evidence="1" id="KW-0472">Membrane</keyword>